<dbReference type="OrthoDB" id="9768323at2"/>
<dbReference type="AlphaFoldDB" id="A0A4Q1HG14"/>
<name>A0A4Q1HG14_9BURK</name>
<organism evidence="7 8">
    <name type="scientific">Achromobacter aloeverae</name>
    <dbReference type="NCBI Taxonomy" id="1750518"/>
    <lineage>
        <taxon>Bacteria</taxon>
        <taxon>Pseudomonadati</taxon>
        <taxon>Pseudomonadota</taxon>
        <taxon>Betaproteobacteria</taxon>
        <taxon>Burkholderiales</taxon>
        <taxon>Alcaligenaceae</taxon>
        <taxon>Achromobacter</taxon>
    </lineage>
</organism>
<dbReference type="InterPro" id="IPR045079">
    <property type="entry name" value="Oxoprolinase-like"/>
</dbReference>
<dbReference type="Pfam" id="PF01968">
    <property type="entry name" value="Hydantoinase_A"/>
    <property type="match status" value="1"/>
</dbReference>
<feature type="domain" description="Acetophenone carboxylase-like C-terminal" evidence="6">
    <location>
        <begin position="513"/>
        <end position="687"/>
    </location>
</feature>
<proteinExistence type="inferred from homology"/>
<dbReference type="Proteomes" id="UP000290849">
    <property type="component" value="Unassembled WGS sequence"/>
</dbReference>
<dbReference type="Pfam" id="PF05378">
    <property type="entry name" value="Hydant_A_N"/>
    <property type="match status" value="1"/>
</dbReference>
<gene>
    <name evidence="7" type="ORF">C7R54_19545</name>
</gene>
<sequence>MAQWAIGIDIGGTFTDLVAQDHDSGRQHSLKVLTTHGDPTQAVIDGVGRLMQGAAIAPADVKRVVHATTLFTNALIERRGARTGMLLTRGFMDIIEMGNERKYDLYDLQLDRAAPLAPRDLRGEVGGRLDATGAELEALEIDDALRTVDRLVAAGIESLAVCLLHAYVNDSHERRLADAIAQRHPDLALTLSSETAPVIREYERMSTTLANAYIKPMAQQYLRTLAAGLGELGLDTDVLMMLSNGGLAHLDDARAHPIALLESGPAAGAISAAHHCLREGQRDLLAFDMGGTTAKLCLVEDARPSIAFGFEAARRKRFAEGSGMPINITTVDLIEIGAGGGSIAHRDELGLLKAGPRSAGSEPGPMCYGRGGDAPTVTDANLTLGYLNAGYFAGGTLAIDPALAEQGYDKLARELDRDRTAVAWGVHDIVAENMAAAARVHVAERGRDPRHFILVATGGGGPLHAYYVARKIGVRTIICPPEAGVASAFGLLVAPARADRSRTVSFKPATDPIEKIEQAYAALEASASASLQSLTDTFSPIALKRRADGRFIGQGFNLTVDLPAGPYRYDDAAGEDAWRAALDRAFRGEYQRKFGRTPPDVPIELVNLRATAEAPPRQPFEPAPLPAGATPAPQARRQVYFHEERRYFDTPVYRREQLSPGFTAHGPLLIEEPSTTLVVGPLAQVTLSVNGNLVVTIGAAPADGEGTETATSAEAGSRRNEANAAKEAKEADAAKAASSARVAPAADPIFLEVFWTRMRSVVSEAAKLIVRTSFSTLSSEANDFAVVMTDSRGQTLAENAGAIPSFIGTLGKTVRATIARFALDTMRDGDVYITNNPWIGTGHLNDVCLVKPIFHDGRVIGFAATAGHVPDIGGKIRSVDARELYEEGFHMPLMHFLRAGETDETLLTLLRTNVRTPEQTTGDIWCHVGATELIAGRVATLLAEYGLEGVDDLADALFERSEHAMSKAIAALPDGVYEYGMKTDGFSEPFHFQVAVRVAGGEIECDFAGSSPQQPRAINCVLAYTEAMTQYAIKSLLVPDLPNNHGLFRPVRTTAPTGSILNPVAPAPVGGRSCTGHYVPTVVFGALYAALPGRVMAGVGSPVWITNMSGVRANGKPFATVLFYNGGMGATAGKDGANVMSWPSNISPTPIEVAERDSPLLFRYKKLVPGSGGDGTWRGGLGEEVCYVNRHPTPLGVVFLTERIRIAAPGLAGGGEGAPGAVLINGVAIDTRTPQVLQPGDEVTLRTPGGGGYGAPAGRRAEARAKDARLGYVAD</sequence>
<evidence type="ECO:0000313" key="8">
    <source>
        <dbReference type="Proteomes" id="UP000290849"/>
    </source>
</evidence>
<dbReference type="InterPro" id="IPR003692">
    <property type="entry name" value="Hydantoinase_B"/>
</dbReference>
<evidence type="ECO:0000313" key="7">
    <source>
        <dbReference type="EMBL" id="RXN85958.1"/>
    </source>
</evidence>
<dbReference type="GO" id="GO:0006749">
    <property type="term" value="P:glutathione metabolic process"/>
    <property type="evidence" value="ECO:0007669"/>
    <property type="project" value="TreeGrafter"/>
</dbReference>
<dbReference type="PANTHER" id="PTHR11365">
    <property type="entry name" value="5-OXOPROLINASE RELATED"/>
    <property type="match status" value="1"/>
</dbReference>
<comment type="similarity">
    <text evidence="1">Belongs to the oxoprolinase family.</text>
</comment>
<dbReference type="Pfam" id="PF19278">
    <property type="entry name" value="Hydant_A_C"/>
    <property type="match status" value="1"/>
</dbReference>
<evidence type="ECO:0000256" key="2">
    <source>
        <dbReference type="SAM" id="MobiDB-lite"/>
    </source>
</evidence>
<dbReference type="RefSeq" id="WP_129152129.1">
    <property type="nucleotide sequence ID" value="NZ_JBHSDO010000017.1"/>
</dbReference>
<feature type="domain" description="Hydantoinase/oxoprolinase N-terminal" evidence="5">
    <location>
        <begin position="6"/>
        <end position="181"/>
    </location>
</feature>
<dbReference type="InterPro" id="IPR002821">
    <property type="entry name" value="Hydantoinase_A"/>
</dbReference>
<feature type="compositionally biased region" description="Pro residues" evidence="2">
    <location>
        <begin position="616"/>
        <end position="625"/>
    </location>
</feature>
<dbReference type="GO" id="GO:0017168">
    <property type="term" value="F:5-oxoprolinase (ATP-hydrolyzing) activity"/>
    <property type="evidence" value="ECO:0007669"/>
    <property type="project" value="TreeGrafter"/>
</dbReference>
<dbReference type="Pfam" id="PF02538">
    <property type="entry name" value="Hydantoinase_B"/>
    <property type="match status" value="1"/>
</dbReference>
<keyword evidence="8" id="KW-1185">Reference proteome</keyword>
<dbReference type="EMBL" id="PYAL01000006">
    <property type="protein sequence ID" value="RXN85958.1"/>
    <property type="molecule type" value="Genomic_DNA"/>
</dbReference>
<evidence type="ECO:0000259" key="5">
    <source>
        <dbReference type="Pfam" id="PF05378"/>
    </source>
</evidence>
<evidence type="ECO:0000259" key="6">
    <source>
        <dbReference type="Pfam" id="PF19278"/>
    </source>
</evidence>
<dbReference type="SUPFAM" id="SSF53067">
    <property type="entry name" value="Actin-like ATPase domain"/>
    <property type="match status" value="1"/>
</dbReference>
<dbReference type="InterPro" id="IPR049517">
    <property type="entry name" value="ACX-like_C"/>
</dbReference>
<evidence type="ECO:0000259" key="3">
    <source>
        <dbReference type="Pfam" id="PF01968"/>
    </source>
</evidence>
<accession>A0A4Q1HG14</accession>
<protein>
    <submittedName>
        <fullName evidence="7">Methylhydantoinase</fullName>
    </submittedName>
</protein>
<dbReference type="InterPro" id="IPR043129">
    <property type="entry name" value="ATPase_NBD"/>
</dbReference>
<evidence type="ECO:0000256" key="1">
    <source>
        <dbReference type="ARBA" id="ARBA00010403"/>
    </source>
</evidence>
<evidence type="ECO:0000259" key="4">
    <source>
        <dbReference type="Pfam" id="PF02538"/>
    </source>
</evidence>
<dbReference type="PANTHER" id="PTHR11365:SF23">
    <property type="entry name" value="HYPOTHETICAL 5-OXOPROLINASE (EUROFUNG)-RELATED"/>
    <property type="match status" value="1"/>
</dbReference>
<feature type="domain" description="Hydantoinase A/oxoprolinase" evidence="3">
    <location>
        <begin position="204"/>
        <end position="499"/>
    </location>
</feature>
<dbReference type="GO" id="GO:0005829">
    <property type="term" value="C:cytosol"/>
    <property type="evidence" value="ECO:0007669"/>
    <property type="project" value="TreeGrafter"/>
</dbReference>
<reference evidence="7 8" key="1">
    <citation type="journal article" date="2017" name="Int. J. Syst. Evol. Microbiol.">
        <title>Achromobacter aloeverae sp. nov., isolated from the root of Aloe vera (L.) Burm.f.</title>
        <authorList>
            <person name="Kuncharoen N."/>
            <person name="Muramatsu Y."/>
            <person name="Shibata C."/>
            <person name="Kamakura Y."/>
            <person name="Nakagawa Y."/>
            <person name="Tanasupawat S."/>
        </authorList>
    </citation>
    <scope>NUCLEOTIDE SEQUENCE [LARGE SCALE GENOMIC DNA]</scope>
    <source>
        <strain evidence="7 8">AVA-1</strain>
    </source>
</reference>
<comment type="caution">
    <text evidence="7">The sequence shown here is derived from an EMBL/GenBank/DDBJ whole genome shotgun (WGS) entry which is preliminary data.</text>
</comment>
<feature type="region of interest" description="Disordered" evidence="2">
    <location>
        <begin position="614"/>
        <end position="633"/>
    </location>
</feature>
<dbReference type="InterPro" id="IPR008040">
    <property type="entry name" value="Hydant_A_N"/>
</dbReference>
<feature type="domain" description="Hydantoinase B/oxoprolinase" evidence="4">
    <location>
        <begin position="747"/>
        <end position="1256"/>
    </location>
</feature>